<dbReference type="eggNOG" id="ENOG502Z9JP">
    <property type="taxonomic scope" value="Bacteria"/>
</dbReference>
<protein>
    <submittedName>
        <fullName evidence="2">Uncharacterized protein</fullName>
    </submittedName>
</protein>
<organism evidence="2 3">
    <name type="scientific">Nonlabens tegetincola</name>
    <dbReference type="NCBI Taxonomy" id="323273"/>
    <lineage>
        <taxon>Bacteria</taxon>
        <taxon>Pseudomonadati</taxon>
        <taxon>Bacteroidota</taxon>
        <taxon>Flavobacteriia</taxon>
        <taxon>Flavobacteriales</taxon>
        <taxon>Flavobacteriaceae</taxon>
        <taxon>Nonlabens</taxon>
    </lineage>
</organism>
<gene>
    <name evidence="2" type="ORF">JCM19294_583</name>
</gene>
<evidence type="ECO:0000256" key="1">
    <source>
        <dbReference type="SAM" id="SignalP"/>
    </source>
</evidence>
<evidence type="ECO:0000313" key="3">
    <source>
        <dbReference type="Proteomes" id="UP000029221"/>
    </source>
</evidence>
<feature type="chain" id="PRO_5001862790" evidence="1">
    <location>
        <begin position="19"/>
        <end position="422"/>
    </location>
</feature>
<dbReference type="Proteomes" id="UP000029221">
    <property type="component" value="Unassembled WGS sequence"/>
</dbReference>
<feature type="signal peptide" evidence="1">
    <location>
        <begin position="1"/>
        <end position="18"/>
    </location>
</feature>
<proteinExistence type="predicted"/>
<dbReference type="RefSeq" id="WP_042278639.1">
    <property type="nucleotide sequence ID" value="NZ_BBML01000004.1"/>
</dbReference>
<keyword evidence="3" id="KW-1185">Reference proteome</keyword>
<dbReference type="AlphaFoldDB" id="A0A090Q4F9"/>
<keyword evidence="1" id="KW-0732">Signal</keyword>
<dbReference type="EMBL" id="BBML01000004">
    <property type="protein sequence ID" value="GAK97077.1"/>
    <property type="molecule type" value="Genomic_DNA"/>
</dbReference>
<name>A0A090Q4F9_9FLAO</name>
<evidence type="ECO:0000313" key="2">
    <source>
        <dbReference type="EMBL" id="GAK97077.1"/>
    </source>
</evidence>
<reference evidence="2" key="1">
    <citation type="journal article" date="2014" name="Genome Announc.">
        <title>Draft Genome Sequences of Marine Flavobacterium Nonlabens Strains NR17, NR24, NR27, NR32, NR33, and Ara13.</title>
        <authorList>
            <person name="Nakanishi M."/>
            <person name="Meirelles P."/>
            <person name="Suzuki R."/>
            <person name="Takatani N."/>
            <person name="Mino S."/>
            <person name="Suda W."/>
            <person name="Oshima K."/>
            <person name="Hattori M."/>
            <person name="Ohkuma M."/>
            <person name="Hosokawa M."/>
            <person name="Miyashita K."/>
            <person name="Thompson F.L."/>
            <person name="Niwa A."/>
            <person name="Sawabe T."/>
            <person name="Sawabe T."/>
        </authorList>
    </citation>
    <scope>NUCLEOTIDE SEQUENCE [LARGE SCALE GENOMIC DNA]</scope>
    <source>
        <strain evidence="2">JCM 19294</strain>
    </source>
</reference>
<dbReference type="STRING" id="319236.BST91_04240"/>
<accession>A0A090Q4F9</accession>
<sequence length="422" mass="43720">MKQFLLIFLIAISYSVTGQVGIGTATPVTDLQVEASTSLGPGEFNGIMVPRVSNIPSPAAPAGTIIYLDTVDGSNPIGFYFSNGSAYQNVTDLSSGTAAFFDSGTTTNATATTSEIFRSGRTRFGNDGVPASVVSIENQGALASEDRTTLSITNRHSSSALSSNTFSINVNNTSSARGNKVGINNEISSSGDGTHIGLNNLTEINSSSSATSYGINNNIDTGSTSAGTIYGIRTVSGNSTSTGVRYGIYSQAINDGSNNAYSGYFSGDRFAIRNEADTDGYELPTVDGSAGQVLTTDGSGNASWGNPIATNTSLNLASYSGGPSGSATPIDNGSYLNLSPTTGNQEFLLPEPTTVPGRMYILRNISNSENAVIYTPNPGGEFYASNSSSSAGFNITMDANSNTKTIYVISDGMNWTFGSYGF</sequence>
<comment type="caution">
    <text evidence="2">The sequence shown here is derived from an EMBL/GenBank/DDBJ whole genome shotgun (WGS) entry which is preliminary data.</text>
</comment>